<feature type="coiled-coil region" evidence="1">
    <location>
        <begin position="142"/>
        <end position="169"/>
    </location>
</feature>
<evidence type="ECO:0000256" key="1">
    <source>
        <dbReference type="SAM" id="Coils"/>
    </source>
</evidence>
<feature type="non-terminal residue" evidence="3">
    <location>
        <position position="1"/>
    </location>
</feature>
<proteinExistence type="predicted"/>
<protein>
    <submittedName>
        <fullName evidence="3">Uncharacterized protein</fullName>
    </submittedName>
</protein>
<organism evidence="3 4">
    <name type="scientific">Aduncisulcus paluster</name>
    <dbReference type="NCBI Taxonomy" id="2918883"/>
    <lineage>
        <taxon>Eukaryota</taxon>
        <taxon>Metamonada</taxon>
        <taxon>Carpediemonas-like organisms</taxon>
        <taxon>Aduncisulcus</taxon>
    </lineage>
</organism>
<feature type="region of interest" description="Disordered" evidence="2">
    <location>
        <begin position="94"/>
        <end position="131"/>
    </location>
</feature>
<feature type="region of interest" description="Disordered" evidence="2">
    <location>
        <begin position="29"/>
        <end position="48"/>
    </location>
</feature>
<gene>
    <name evidence="3" type="ORF">ADUPG1_010475</name>
</gene>
<evidence type="ECO:0000313" key="3">
    <source>
        <dbReference type="EMBL" id="GKT14401.1"/>
    </source>
</evidence>
<feature type="compositionally biased region" description="Basic and acidic residues" evidence="2">
    <location>
        <begin position="222"/>
        <end position="251"/>
    </location>
</feature>
<feature type="region of interest" description="Disordered" evidence="2">
    <location>
        <begin position="220"/>
        <end position="257"/>
    </location>
</feature>
<feature type="compositionally biased region" description="Basic and acidic residues" evidence="2">
    <location>
        <begin position="117"/>
        <end position="131"/>
    </location>
</feature>
<keyword evidence="4" id="KW-1185">Reference proteome</keyword>
<reference evidence="3" key="1">
    <citation type="submission" date="2022-03" db="EMBL/GenBank/DDBJ databases">
        <title>Draft genome sequence of Aduncisulcus paluster, a free-living microaerophilic Fornicata.</title>
        <authorList>
            <person name="Yuyama I."/>
            <person name="Kume K."/>
            <person name="Tamura T."/>
            <person name="Inagaki Y."/>
            <person name="Hashimoto T."/>
        </authorList>
    </citation>
    <scope>NUCLEOTIDE SEQUENCE</scope>
    <source>
        <strain evidence="3">NY0171</strain>
    </source>
</reference>
<accession>A0ABQ5JRX3</accession>
<sequence length="296" mass="33916">RGARRDSELLELVAFEKAPETLEEIAHQAKKTEEKAKEVEETPERKELREKTLEVEALRLKMAELEDFKRNAELEEMAELEEFQRNTKLEEISKKLDELDSSEKRKAEPPTVKGSKPIKEDSMPDDGKTVHAEGVSSAFNWMDNSDARFKRLEDAIVSLQKELALARREKLLDDWEDPITSGTPKQRKSLSNSVLSTIFPKKQKEISGYEWKMVVAKKIHSSRVDSENDKQSTPPKDSEHDRSIFRPERDLQSPQSTSETPLIVLLCQKGSFSLQTEWQLLSVVTPLCPLRLPFAT</sequence>
<dbReference type="Proteomes" id="UP001057375">
    <property type="component" value="Unassembled WGS sequence"/>
</dbReference>
<evidence type="ECO:0000313" key="4">
    <source>
        <dbReference type="Proteomes" id="UP001057375"/>
    </source>
</evidence>
<keyword evidence="1" id="KW-0175">Coiled coil</keyword>
<evidence type="ECO:0000256" key="2">
    <source>
        <dbReference type="SAM" id="MobiDB-lite"/>
    </source>
</evidence>
<feature type="compositionally biased region" description="Basic and acidic residues" evidence="2">
    <location>
        <begin position="94"/>
        <end position="108"/>
    </location>
</feature>
<comment type="caution">
    <text evidence="3">The sequence shown here is derived from an EMBL/GenBank/DDBJ whole genome shotgun (WGS) entry which is preliminary data.</text>
</comment>
<dbReference type="EMBL" id="BQXS01011588">
    <property type="protein sequence ID" value="GKT14401.1"/>
    <property type="molecule type" value="Genomic_DNA"/>
</dbReference>
<name>A0ABQ5JRX3_9EUKA</name>